<feature type="transmembrane region" description="Helical" evidence="1">
    <location>
        <begin position="228"/>
        <end position="246"/>
    </location>
</feature>
<comment type="caution">
    <text evidence="3">The sequence shown here is derived from an EMBL/GenBank/DDBJ whole genome shotgun (WGS) entry which is preliminary data.</text>
</comment>
<sequence length="256" mass="28522">MHARLIALLTLLAALLCGCDQNAVFDRLIPQEEARQAQVFVAKIAARDYAALDEALDPALKTPDLVPRLEEMSRMLPPGPPASVKTVGAHTMKTDAATTYTITLEYEYPDTRLLAAVVMERRDDKLQLKGINFVPRTQSLEEENRFTLDGKGPLHYLVLALAVAIPLFVLYALVLCARTRFPRRKWLWLLFVAVGFVQFQFNWSTGDWGVQPLSFLLLGSGFAKSGPYAPWIFTLALPVGAVVFLLRRPSLQRPAA</sequence>
<feature type="transmembrane region" description="Helical" evidence="1">
    <location>
        <begin position="154"/>
        <end position="174"/>
    </location>
</feature>
<feature type="transmembrane region" description="Helical" evidence="1">
    <location>
        <begin position="186"/>
        <end position="203"/>
    </location>
</feature>
<evidence type="ECO:0000313" key="3">
    <source>
        <dbReference type="EMBL" id="TCP02899.1"/>
    </source>
</evidence>
<dbReference type="AlphaFoldDB" id="A0A4R2M6K0"/>
<name>A0A4R2M6K0_RUBGE</name>
<feature type="signal peptide" evidence="2">
    <location>
        <begin position="1"/>
        <end position="22"/>
    </location>
</feature>
<organism evidence="3 4">
    <name type="scientific">Rubrivivax gelatinosus</name>
    <name type="common">Rhodocyclus gelatinosus</name>
    <name type="synonym">Rhodopseudomonas gelatinosa</name>
    <dbReference type="NCBI Taxonomy" id="28068"/>
    <lineage>
        <taxon>Bacteria</taxon>
        <taxon>Pseudomonadati</taxon>
        <taxon>Pseudomonadota</taxon>
        <taxon>Betaproteobacteria</taxon>
        <taxon>Burkholderiales</taxon>
        <taxon>Sphaerotilaceae</taxon>
        <taxon>Rubrivivax</taxon>
    </lineage>
</organism>
<evidence type="ECO:0000256" key="1">
    <source>
        <dbReference type="SAM" id="Phobius"/>
    </source>
</evidence>
<dbReference type="RefSeq" id="WP_242478497.1">
    <property type="nucleotide sequence ID" value="NZ_CP181386.1"/>
</dbReference>
<accession>A0A4R2M6K0</accession>
<reference evidence="3 4" key="1">
    <citation type="submission" date="2019-03" db="EMBL/GenBank/DDBJ databases">
        <title>Genomic Encyclopedia of Type Strains, Phase IV (KMG-IV): sequencing the most valuable type-strain genomes for metagenomic binning, comparative biology and taxonomic classification.</title>
        <authorList>
            <person name="Goeker M."/>
        </authorList>
    </citation>
    <scope>NUCLEOTIDE SEQUENCE [LARGE SCALE GENOMIC DNA]</scope>
    <source>
        <strain evidence="3 4">DSM 1709</strain>
    </source>
</reference>
<feature type="chain" id="PRO_5020374538" description="Lipoprotein" evidence="2">
    <location>
        <begin position="23"/>
        <end position="256"/>
    </location>
</feature>
<protein>
    <recommendedName>
        <fullName evidence="5">Lipoprotein</fullName>
    </recommendedName>
</protein>
<keyword evidence="1" id="KW-0472">Membrane</keyword>
<keyword evidence="1" id="KW-0812">Transmembrane</keyword>
<gene>
    <name evidence="3" type="ORF">EV684_10565</name>
</gene>
<evidence type="ECO:0008006" key="5">
    <source>
        <dbReference type="Google" id="ProtNLM"/>
    </source>
</evidence>
<keyword evidence="1" id="KW-1133">Transmembrane helix</keyword>
<dbReference type="Proteomes" id="UP000295106">
    <property type="component" value="Unassembled WGS sequence"/>
</dbReference>
<keyword evidence="2" id="KW-0732">Signal</keyword>
<dbReference type="EMBL" id="SLXD01000005">
    <property type="protein sequence ID" value="TCP02899.1"/>
    <property type="molecule type" value="Genomic_DNA"/>
</dbReference>
<evidence type="ECO:0000256" key="2">
    <source>
        <dbReference type="SAM" id="SignalP"/>
    </source>
</evidence>
<proteinExistence type="predicted"/>
<evidence type="ECO:0000313" key="4">
    <source>
        <dbReference type="Proteomes" id="UP000295106"/>
    </source>
</evidence>
<dbReference type="PROSITE" id="PS51257">
    <property type="entry name" value="PROKAR_LIPOPROTEIN"/>
    <property type="match status" value="1"/>
</dbReference>
<dbReference type="GeneID" id="99684668"/>